<dbReference type="AlphaFoldDB" id="A0A3E2URD3"/>
<feature type="domain" description="Histidine kinase" evidence="11">
    <location>
        <begin position="243"/>
        <end position="455"/>
    </location>
</feature>
<dbReference type="SMART" id="SM00387">
    <property type="entry name" value="HATPase_c"/>
    <property type="match status" value="1"/>
</dbReference>
<keyword evidence="9" id="KW-0902">Two-component regulatory system</keyword>
<dbReference type="Gene3D" id="1.10.287.130">
    <property type="match status" value="1"/>
</dbReference>
<dbReference type="InterPro" id="IPR050428">
    <property type="entry name" value="TCS_sensor_his_kinase"/>
</dbReference>
<dbReference type="GO" id="GO:0000155">
    <property type="term" value="F:phosphorelay sensor kinase activity"/>
    <property type="evidence" value="ECO:0007669"/>
    <property type="project" value="InterPro"/>
</dbReference>
<dbReference type="GeneID" id="75067691"/>
<keyword evidence="6 10" id="KW-0812">Transmembrane</keyword>
<keyword evidence="10" id="KW-0472">Membrane</keyword>
<dbReference type="InterPro" id="IPR003594">
    <property type="entry name" value="HATPase_dom"/>
</dbReference>
<keyword evidence="7 15" id="KW-0418">Kinase</keyword>
<dbReference type="RefSeq" id="WP_005922225.1">
    <property type="nucleotide sequence ID" value="NZ_CABKNH010000009.1"/>
</dbReference>
<evidence type="ECO:0000256" key="3">
    <source>
        <dbReference type="ARBA" id="ARBA00012438"/>
    </source>
</evidence>
<dbReference type="CDD" id="cd00082">
    <property type="entry name" value="HisKA"/>
    <property type="match status" value="1"/>
</dbReference>
<evidence type="ECO:0000256" key="9">
    <source>
        <dbReference type="ARBA" id="ARBA00023012"/>
    </source>
</evidence>
<accession>A0A3E2URD3</accession>
<evidence type="ECO:0000256" key="7">
    <source>
        <dbReference type="ARBA" id="ARBA00022777"/>
    </source>
</evidence>
<comment type="caution">
    <text evidence="15">The sequence shown here is derived from an EMBL/GenBank/DDBJ whole genome shotgun (WGS) entry which is preliminary data.</text>
</comment>
<evidence type="ECO:0000256" key="2">
    <source>
        <dbReference type="ARBA" id="ARBA00004370"/>
    </source>
</evidence>
<dbReference type="PANTHER" id="PTHR45436">
    <property type="entry name" value="SENSOR HISTIDINE KINASE YKOH"/>
    <property type="match status" value="1"/>
</dbReference>
<evidence type="ECO:0000256" key="5">
    <source>
        <dbReference type="ARBA" id="ARBA00022679"/>
    </source>
</evidence>
<evidence type="ECO:0000313" key="16">
    <source>
        <dbReference type="Proteomes" id="UP000260782"/>
    </source>
</evidence>
<evidence type="ECO:0000256" key="10">
    <source>
        <dbReference type="SAM" id="Phobius"/>
    </source>
</evidence>
<evidence type="ECO:0000259" key="12">
    <source>
        <dbReference type="PROSITE" id="PS50885"/>
    </source>
</evidence>
<dbReference type="CDD" id="cd00075">
    <property type="entry name" value="HATPase"/>
    <property type="match status" value="1"/>
</dbReference>
<comment type="subcellular location">
    <subcellularLocation>
        <location evidence="2">Membrane</location>
    </subcellularLocation>
</comment>
<keyword evidence="5" id="KW-0808">Transferase</keyword>
<dbReference type="Pfam" id="PF02518">
    <property type="entry name" value="HATPase_c"/>
    <property type="match status" value="1"/>
</dbReference>
<evidence type="ECO:0000313" key="18">
    <source>
        <dbReference type="Proteomes" id="UP000462091"/>
    </source>
</evidence>
<feature type="transmembrane region" description="Helical" evidence="10">
    <location>
        <begin position="12"/>
        <end position="35"/>
    </location>
</feature>
<comment type="catalytic activity">
    <reaction evidence="1">
        <text>ATP + protein L-histidine = ADP + protein N-phospho-L-histidine.</text>
        <dbReference type="EC" id="2.7.13.3"/>
    </reaction>
</comment>
<evidence type="ECO:0000259" key="11">
    <source>
        <dbReference type="PROSITE" id="PS50109"/>
    </source>
</evidence>
<evidence type="ECO:0000256" key="4">
    <source>
        <dbReference type="ARBA" id="ARBA00022553"/>
    </source>
</evidence>
<reference evidence="16 17" key="1">
    <citation type="submission" date="2018-08" db="EMBL/GenBank/DDBJ databases">
        <title>A genome reference for cultivated species of the human gut microbiota.</title>
        <authorList>
            <person name="Zou Y."/>
            <person name="Xue W."/>
            <person name="Luo G."/>
        </authorList>
    </citation>
    <scope>NUCLEOTIDE SEQUENCE [LARGE SCALE GENOMIC DNA]</scope>
    <source>
        <strain evidence="15 17">AF29-11BH</strain>
        <strain evidence="14 16">AF31-14AC</strain>
    </source>
</reference>
<dbReference type="InterPro" id="IPR003661">
    <property type="entry name" value="HisK_dim/P_dom"/>
</dbReference>
<evidence type="ECO:0000256" key="6">
    <source>
        <dbReference type="ARBA" id="ARBA00022692"/>
    </source>
</evidence>
<keyword evidence="4" id="KW-0597">Phosphoprotein</keyword>
<dbReference type="Pfam" id="PF00512">
    <property type="entry name" value="HisKA"/>
    <property type="match status" value="1"/>
</dbReference>
<dbReference type="Gene3D" id="3.30.565.10">
    <property type="entry name" value="Histidine kinase-like ATPase, C-terminal domain"/>
    <property type="match status" value="1"/>
</dbReference>
<dbReference type="Proteomes" id="UP000260783">
    <property type="component" value="Unassembled WGS sequence"/>
</dbReference>
<dbReference type="InterPro" id="IPR005467">
    <property type="entry name" value="His_kinase_dom"/>
</dbReference>
<proteinExistence type="predicted"/>
<dbReference type="InterPro" id="IPR036890">
    <property type="entry name" value="HATPase_C_sf"/>
</dbReference>
<dbReference type="InterPro" id="IPR003660">
    <property type="entry name" value="HAMP_dom"/>
</dbReference>
<gene>
    <name evidence="15" type="ORF">DWZ04_05010</name>
    <name evidence="14" type="ORF">DWZ25_05385</name>
    <name evidence="13" type="ORF">GKE10_00940</name>
</gene>
<name>A0A3E2URD3_9FIRM</name>
<reference evidence="13 18" key="2">
    <citation type="journal article" date="2019" name="Nat. Med.">
        <title>A library of human gut bacterial isolates paired with longitudinal multiomics data enables mechanistic microbiome research.</title>
        <authorList>
            <person name="Poyet M."/>
            <person name="Groussin M."/>
            <person name="Gibbons S.M."/>
            <person name="Avila-Pacheco J."/>
            <person name="Jiang X."/>
            <person name="Kearney S.M."/>
            <person name="Perrotta A.R."/>
            <person name="Berdy B."/>
            <person name="Zhao S."/>
            <person name="Lieberman T.D."/>
            <person name="Swanson P.K."/>
            <person name="Smith M."/>
            <person name="Roesemann S."/>
            <person name="Alexander J.E."/>
            <person name="Rich S.A."/>
            <person name="Livny J."/>
            <person name="Vlamakis H."/>
            <person name="Clish C."/>
            <person name="Bullock K."/>
            <person name="Deik A."/>
            <person name="Scott J."/>
            <person name="Pierce K.A."/>
            <person name="Xavier R.J."/>
            <person name="Alm E.J."/>
        </authorList>
    </citation>
    <scope>NUCLEOTIDE SEQUENCE [LARGE SCALE GENOMIC DNA]</scope>
    <source>
        <strain evidence="13 18">BIOML-B1</strain>
    </source>
</reference>
<protein>
    <recommendedName>
        <fullName evidence="3">histidine kinase</fullName>
        <ecNumber evidence="3">2.7.13.3</ecNumber>
    </recommendedName>
</protein>
<dbReference type="GO" id="GO:0005886">
    <property type="term" value="C:plasma membrane"/>
    <property type="evidence" value="ECO:0007669"/>
    <property type="project" value="TreeGrafter"/>
</dbReference>
<evidence type="ECO:0000256" key="8">
    <source>
        <dbReference type="ARBA" id="ARBA00022989"/>
    </source>
</evidence>
<dbReference type="Proteomes" id="UP000462091">
    <property type="component" value="Unassembled WGS sequence"/>
</dbReference>
<evidence type="ECO:0000256" key="1">
    <source>
        <dbReference type="ARBA" id="ARBA00000085"/>
    </source>
</evidence>
<dbReference type="EMBL" id="QVES01000004">
    <property type="protein sequence ID" value="RGB88010.1"/>
    <property type="molecule type" value="Genomic_DNA"/>
</dbReference>
<dbReference type="SUPFAM" id="SSF55874">
    <property type="entry name" value="ATPase domain of HSP90 chaperone/DNA topoisomerase II/histidine kinase"/>
    <property type="match status" value="1"/>
</dbReference>
<dbReference type="PANTHER" id="PTHR45436:SF5">
    <property type="entry name" value="SENSOR HISTIDINE KINASE TRCS"/>
    <property type="match status" value="1"/>
</dbReference>
<feature type="transmembrane region" description="Helical" evidence="10">
    <location>
        <begin position="158"/>
        <end position="179"/>
    </location>
</feature>
<evidence type="ECO:0000313" key="17">
    <source>
        <dbReference type="Proteomes" id="UP000260783"/>
    </source>
</evidence>
<evidence type="ECO:0000313" key="14">
    <source>
        <dbReference type="EMBL" id="RGB88010.1"/>
    </source>
</evidence>
<dbReference type="InterPro" id="IPR036097">
    <property type="entry name" value="HisK_dim/P_sf"/>
</dbReference>
<dbReference type="EMBL" id="WKQM01000001">
    <property type="protein sequence ID" value="MSC50495.1"/>
    <property type="molecule type" value="Genomic_DNA"/>
</dbReference>
<sequence length="455" mass="50231">MKTFVRLIRRYVLAAVGIVLLLLFSGVAVLGWLGWLESCRLPQREYSSSEIADSMVETAEGLAFGAERTPQEWMNGYEWAMVLDNVGNIRWSYGLPQELNHAYTPGDIAKFARWYLADYPVFCWTEPYGLFVIGLPKGSLWKYSIYSSPDFALSMVRVLPAAALGMLLLGLVLCFWLSWRGAKRLETVANGLEALAQGQTVQLPTDGFAGELAEKLNQTGAQLQAKNEMLSRRDNARTQWIAGVSHDVRTPLALILGWAEQLEQDALLPDSSRQKAAGIRIQCEKLRTLIDDLNLTSKLEYGAQPLRRKDLRAGPLFRQLVAQFCESPLAERCEITLEQEEPAEQTVLSVDEALLARLLENLMNNSVRHNPKPVNITVHTRQVGERFCLTVADDGIGYPAAVLAALNAAEPAENAPHILGLYVVQQIAAAHGGTAVFGQNTPCGAKTTVWLPGRA</sequence>
<organism evidence="15 17">
    <name type="scientific">Faecalibacterium prausnitzii</name>
    <dbReference type="NCBI Taxonomy" id="853"/>
    <lineage>
        <taxon>Bacteria</taxon>
        <taxon>Bacillati</taxon>
        <taxon>Bacillota</taxon>
        <taxon>Clostridia</taxon>
        <taxon>Eubacteriales</taxon>
        <taxon>Oscillospiraceae</taxon>
        <taxon>Faecalibacterium</taxon>
    </lineage>
</organism>
<dbReference type="Proteomes" id="UP000260782">
    <property type="component" value="Unassembled WGS sequence"/>
</dbReference>
<evidence type="ECO:0000313" key="15">
    <source>
        <dbReference type="EMBL" id="RGB99230.1"/>
    </source>
</evidence>
<keyword evidence="8 10" id="KW-1133">Transmembrane helix</keyword>
<dbReference type="SMART" id="SM00388">
    <property type="entry name" value="HisKA"/>
    <property type="match status" value="1"/>
</dbReference>
<dbReference type="PROSITE" id="PS50885">
    <property type="entry name" value="HAMP"/>
    <property type="match status" value="1"/>
</dbReference>
<feature type="domain" description="HAMP" evidence="12">
    <location>
        <begin position="179"/>
        <end position="228"/>
    </location>
</feature>
<dbReference type="SUPFAM" id="SSF47384">
    <property type="entry name" value="Homodimeric domain of signal transducing histidine kinase"/>
    <property type="match status" value="1"/>
</dbReference>
<dbReference type="PROSITE" id="PS50109">
    <property type="entry name" value="HIS_KIN"/>
    <property type="match status" value="1"/>
</dbReference>
<evidence type="ECO:0000313" key="13">
    <source>
        <dbReference type="EMBL" id="MSC50495.1"/>
    </source>
</evidence>
<dbReference type="EMBL" id="QVEW01000004">
    <property type="protein sequence ID" value="RGB99230.1"/>
    <property type="molecule type" value="Genomic_DNA"/>
</dbReference>
<dbReference type="EC" id="2.7.13.3" evidence="3"/>